<dbReference type="SUPFAM" id="SSF46785">
    <property type="entry name" value="Winged helix' DNA-binding domain"/>
    <property type="match status" value="1"/>
</dbReference>
<dbReference type="GO" id="GO:0003700">
    <property type="term" value="F:DNA-binding transcription factor activity"/>
    <property type="evidence" value="ECO:0007669"/>
    <property type="project" value="InterPro"/>
</dbReference>
<keyword evidence="4" id="KW-0804">Transcription</keyword>
<gene>
    <name evidence="6" type="ORF">IAB46_09305</name>
</gene>
<protein>
    <submittedName>
        <fullName evidence="6">LysR family transcriptional regulator</fullName>
    </submittedName>
</protein>
<dbReference type="PANTHER" id="PTHR30346">
    <property type="entry name" value="TRANSCRIPTIONAL DUAL REGULATOR HCAR-RELATED"/>
    <property type="match status" value="1"/>
</dbReference>
<dbReference type="InterPro" id="IPR005119">
    <property type="entry name" value="LysR_subst-bd"/>
</dbReference>
<dbReference type="CDD" id="cd05466">
    <property type="entry name" value="PBP2_LTTR_substrate"/>
    <property type="match status" value="1"/>
</dbReference>
<keyword evidence="3" id="KW-0238">DNA-binding</keyword>
<dbReference type="Proteomes" id="UP000823927">
    <property type="component" value="Unassembled WGS sequence"/>
</dbReference>
<reference evidence="6" key="2">
    <citation type="journal article" date="2021" name="PeerJ">
        <title>Extensive microbial diversity within the chicken gut microbiome revealed by metagenomics and culture.</title>
        <authorList>
            <person name="Gilroy R."/>
            <person name="Ravi A."/>
            <person name="Getino M."/>
            <person name="Pursley I."/>
            <person name="Horton D.L."/>
            <person name="Alikhan N.F."/>
            <person name="Baker D."/>
            <person name="Gharbi K."/>
            <person name="Hall N."/>
            <person name="Watson M."/>
            <person name="Adriaenssens E.M."/>
            <person name="Foster-Nyarko E."/>
            <person name="Jarju S."/>
            <person name="Secka A."/>
            <person name="Antonio M."/>
            <person name="Oren A."/>
            <person name="Chaudhuri R.R."/>
            <person name="La Ragione R."/>
            <person name="Hildebrand F."/>
            <person name="Pallen M.J."/>
        </authorList>
    </citation>
    <scope>NUCLEOTIDE SEQUENCE</scope>
    <source>
        <strain evidence="6">CHK178-757</strain>
    </source>
</reference>
<keyword evidence="2" id="KW-0805">Transcription regulation</keyword>
<evidence type="ECO:0000313" key="7">
    <source>
        <dbReference type="Proteomes" id="UP000823927"/>
    </source>
</evidence>
<comment type="similarity">
    <text evidence="1">Belongs to the LysR transcriptional regulatory family.</text>
</comment>
<dbReference type="InterPro" id="IPR036390">
    <property type="entry name" value="WH_DNA-bd_sf"/>
</dbReference>
<dbReference type="Gene3D" id="3.40.190.10">
    <property type="entry name" value="Periplasmic binding protein-like II"/>
    <property type="match status" value="2"/>
</dbReference>
<dbReference type="AlphaFoldDB" id="A0A9D1JQZ6"/>
<dbReference type="GO" id="GO:0003677">
    <property type="term" value="F:DNA binding"/>
    <property type="evidence" value="ECO:0007669"/>
    <property type="project" value="UniProtKB-KW"/>
</dbReference>
<dbReference type="FunFam" id="1.10.10.10:FF:000001">
    <property type="entry name" value="LysR family transcriptional regulator"/>
    <property type="match status" value="1"/>
</dbReference>
<dbReference type="Gene3D" id="1.10.10.10">
    <property type="entry name" value="Winged helix-like DNA-binding domain superfamily/Winged helix DNA-binding domain"/>
    <property type="match status" value="1"/>
</dbReference>
<evidence type="ECO:0000259" key="5">
    <source>
        <dbReference type="PROSITE" id="PS50931"/>
    </source>
</evidence>
<reference evidence="6" key="1">
    <citation type="submission" date="2020-10" db="EMBL/GenBank/DDBJ databases">
        <authorList>
            <person name="Gilroy R."/>
        </authorList>
    </citation>
    <scope>NUCLEOTIDE SEQUENCE</scope>
    <source>
        <strain evidence="6">CHK178-757</strain>
    </source>
</reference>
<dbReference type="Pfam" id="PF03466">
    <property type="entry name" value="LysR_substrate"/>
    <property type="match status" value="1"/>
</dbReference>
<evidence type="ECO:0000256" key="1">
    <source>
        <dbReference type="ARBA" id="ARBA00009437"/>
    </source>
</evidence>
<dbReference type="PRINTS" id="PR00039">
    <property type="entry name" value="HTHLYSR"/>
</dbReference>
<sequence>MNTTQLECFLAVVNHLNFSRAAEQLRITQPAVSHQINTLEDELEVKLFHRTSKSVRLTEAGGTFIQYALEILKLSALSQARVKDCRENNWLRFGIGCRNFLELRFLEPVLARLREEMPQLLPVIRLVPFASLENLLNEGDVQTILTFQDHAPEYAVYKEFVRCPVVCVCSRVHPLAGAARTNVAQLRDHGKMAHCPPTVYPPALLQAQTSIIAGRGSDENLFCDDMEVVYSLVRSGYAFALVPDLPGAREDGLCYIPVDDFSMLSYGAAYLRQSLDPAGQKFLSILKEIKRPEVL</sequence>
<dbReference type="GO" id="GO:0032993">
    <property type="term" value="C:protein-DNA complex"/>
    <property type="evidence" value="ECO:0007669"/>
    <property type="project" value="TreeGrafter"/>
</dbReference>
<evidence type="ECO:0000313" key="6">
    <source>
        <dbReference type="EMBL" id="HIS47727.1"/>
    </source>
</evidence>
<dbReference type="Pfam" id="PF00126">
    <property type="entry name" value="HTH_1"/>
    <property type="match status" value="1"/>
</dbReference>
<name>A0A9D1JQZ6_9FIRM</name>
<proteinExistence type="inferred from homology"/>
<organism evidence="6 7">
    <name type="scientific">Candidatus Scybalocola faecigallinarum</name>
    <dbReference type="NCBI Taxonomy" id="2840941"/>
    <lineage>
        <taxon>Bacteria</taxon>
        <taxon>Bacillati</taxon>
        <taxon>Bacillota</taxon>
        <taxon>Clostridia</taxon>
        <taxon>Lachnospirales</taxon>
        <taxon>Lachnospiraceae</taxon>
        <taxon>Lachnospiraceae incertae sedis</taxon>
        <taxon>Candidatus Scybalocola (ex Gilroy et al. 2021)</taxon>
    </lineage>
</organism>
<accession>A0A9D1JQZ6</accession>
<dbReference type="SUPFAM" id="SSF53850">
    <property type="entry name" value="Periplasmic binding protein-like II"/>
    <property type="match status" value="1"/>
</dbReference>
<comment type="caution">
    <text evidence="6">The sequence shown here is derived from an EMBL/GenBank/DDBJ whole genome shotgun (WGS) entry which is preliminary data.</text>
</comment>
<feature type="domain" description="HTH lysR-type" evidence="5">
    <location>
        <begin position="1"/>
        <end position="58"/>
    </location>
</feature>
<dbReference type="InterPro" id="IPR000847">
    <property type="entry name" value="LysR_HTH_N"/>
</dbReference>
<dbReference type="InterPro" id="IPR036388">
    <property type="entry name" value="WH-like_DNA-bd_sf"/>
</dbReference>
<dbReference type="PANTHER" id="PTHR30346:SF0">
    <property type="entry name" value="HCA OPERON TRANSCRIPTIONAL ACTIVATOR HCAR"/>
    <property type="match status" value="1"/>
</dbReference>
<evidence type="ECO:0000256" key="4">
    <source>
        <dbReference type="ARBA" id="ARBA00023163"/>
    </source>
</evidence>
<evidence type="ECO:0000256" key="2">
    <source>
        <dbReference type="ARBA" id="ARBA00023015"/>
    </source>
</evidence>
<dbReference type="PROSITE" id="PS50931">
    <property type="entry name" value="HTH_LYSR"/>
    <property type="match status" value="1"/>
</dbReference>
<evidence type="ECO:0000256" key="3">
    <source>
        <dbReference type="ARBA" id="ARBA00023125"/>
    </source>
</evidence>
<dbReference type="EMBL" id="DVIT01000031">
    <property type="protein sequence ID" value="HIS47727.1"/>
    <property type="molecule type" value="Genomic_DNA"/>
</dbReference>